<dbReference type="GO" id="GO:0016020">
    <property type="term" value="C:membrane"/>
    <property type="evidence" value="ECO:0007669"/>
    <property type="project" value="UniProtKB-SubCell"/>
</dbReference>
<evidence type="ECO:0000256" key="6">
    <source>
        <dbReference type="SAM" id="Phobius"/>
    </source>
</evidence>
<proteinExistence type="predicted"/>
<feature type="transmembrane region" description="Helical" evidence="6">
    <location>
        <begin position="442"/>
        <end position="465"/>
    </location>
</feature>
<reference evidence="8 9" key="1">
    <citation type="journal article" date="2024" name="BMC Genomics">
        <title>De novo assembly and annotation of Popillia japonica's genome with initial clues to its potential as an invasive pest.</title>
        <authorList>
            <person name="Cucini C."/>
            <person name="Boschi S."/>
            <person name="Funari R."/>
            <person name="Cardaioli E."/>
            <person name="Iannotti N."/>
            <person name="Marturano G."/>
            <person name="Paoli F."/>
            <person name="Bruttini M."/>
            <person name="Carapelli A."/>
            <person name="Frati F."/>
            <person name="Nardi F."/>
        </authorList>
    </citation>
    <scope>NUCLEOTIDE SEQUENCE [LARGE SCALE GENOMIC DNA]</scope>
    <source>
        <strain evidence="8">DMR45628</strain>
    </source>
</reference>
<protein>
    <submittedName>
        <fullName evidence="8">Sugar transporter</fullName>
    </submittedName>
</protein>
<feature type="region of interest" description="Disordered" evidence="5">
    <location>
        <begin position="522"/>
        <end position="546"/>
    </location>
</feature>
<feature type="transmembrane region" description="Helical" evidence="6">
    <location>
        <begin position="382"/>
        <end position="401"/>
    </location>
</feature>
<feature type="transmembrane region" description="Helical" evidence="6">
    <location>
        <begin position="209"/>
        <end position="232"/>
    </location>
</feature>
<dbReference type="PROSITE" id="PS50850">
    <property type="entry name" value="MFS"/>
    <property type="match status" value="1"/>
</dbReference>
<gene>
    <name evidence="8" type="ORF">QE152_g7324</name>
</gene>
<dbReference type="SUPFAM" id="SSF103473">
    <property type="entry name" value="MFS general substrate transporter"/>
    <property type="match status" value="1"/>
</dbReference>
<evidence type="ECO:0000259" key="7">
    <source>
        <dbReference type="PROSITE" id="PS50850"/>
    </source>
</evidence>
<name>A0AAW1MBW8_POPJA</name>
<evidence type="ECO:0000256" key="1">
    <source>
        <dbReference type="ARBA" id="ARBA00004141"/>
    </source>
</evidence>
<feature type="transmembrane region" description="Helical" evidence="6">
    <location>
        <begin position="325"/>
        <end position="342"/>
    </location>
</feature>
<evidence type="ECO:0000313" key="8">
    <source>
        <dbReference type="EMBL" id="KAK9745019.1"/>
    </source>
</evidence>
<dbReference type="InterPro" id="IPR036259">
    <property type="entry name" value="MFS_trans_sf"/>
</dbReference>
<keyword evidence="3 6" id="KW-1133">Transmembrane helix</keyword>
<keyword evidence="8" id="KW-0762">Sugar transport</keyword>
<keyword evidence="9" id="KW-1185">Reference proteome</keyword>
<evidence type="ECO:0000256" key="4">
    <source>
        <dbReference type="ARBA" id="ARBA00023136"/>
    </source>
</evidence>
<dbReference type="Pfam" id="PF00083">
    <property type="entry name" value="Sugar_tr"/>
    <property type="match status" value="1"/>
</dbReference>
<evidence type="ECO:0000313" key="9">
    <source>
        <dbReference type="Proteomes" id="UP001458880"/>
    </source>
</evidence>
<dbReference type="InterPro" id="IPR005828">
    <property type="entry name" value="MFS_sugar_transport-like"/>
</dbReference>
<evidence type="ECO:0000256" key="2">
    <source>
        <dbReference type="ARBA" id="ARBA00022692"/>
    </source>
</evidence>
<feature type="transmembrane region" description="Helical" evidence="6">
    <location>
        <begin position="151"/>
        <end position="170"/>
    </location>
</feature>
<feature type="transmembrane region" description="Helical" evidence="6">
    <location>
        <begin position="20"/>
        <end position="41"/>
    </location>
</feature>
<sequence>MGYDDIIPLLGDFGRYQRKIYILLCLPAIICAFHKLSTVFLQARPDFRCQLPHEYSNASFFLETSIMNSSYPFNHKQQKYSSCESIRNGTIVTCDKYIYDKSRYESTTVIEWNLVCNRAYLSATGDSLFMVGVMLGSIGFGHLSDKLGRKLVFFTSLVIQVIFGLIAAVAPEFWTFTLTRAIIGATTSGVFLVAYVIAMEMVGPSKRTIAGTILQMFFSIGYMLTALFAYYIHNWRHLQIAITLPGVAFFCYWWFIPESTRWLITKNRINEAKNCIKIAAKTNKVTISDEQLDTLLLSDIKPVNKEDKEATILDIFRHSNLRKRSLIIFFDWFANSLTYYGLSWNTNNLGGNDYLNFVVSGAVEIPAYTFLIFTLNRWGRKIILCGCMLTAGAALLLTVAVPTEQHWLIVTLAMVSKFAITASYGTIYIFSVEQFPTIIRNAGLGAGSTSARVGSVLAPIINIMAEFWTPLPLIVYGCLTLAAGCLSLVLPETLNQELPETIEDGENFGKKKKLPEEVSLKCDEDKNEKIQNGGVHSKHPTETNEV</sequence>
<dbReference type="AlphaFoldDB" id="A0AAW1MBW8"/>
<dbReference type="InterPro" id="IPR020846">
    <property type="entry name" value="MFS_dom"/>
</dbReference>
<keyword evidence="8" id="KW-0813">Transport</keyword>
<feature type="transmembrane region" description="Helical" evidence="6">
    <location>
        <begin position="176"/>
        <end position="197"/>
    </location>
</feature>
<feature type="transmembrane region" description="Helical" evidence="6">
    <location>
        <begin position="354"/>
        <end position="375"/>
    </location>
</feature>
<organism evidence="8 9">
    <name type="scientific">Popillia japonica</name>
    <name type="common">Japanese beetle</name>
    <dbReference type="NCBI Taxonomy" id="7064"/>
    <lineage>
        <taxon>Eukaryota</taxon>
        <taxon>Metazoa</taxon>
        <taxon>Ecdysozoa</taxon>
        <taxon>Arthropoda</taxon>
        <taxon>Hexapoda</taxon>
        <taxon>Insecta</taxon>
        <taxon>Pterygota</taxon>
        <taxon>Neoptera</taxon>
        <taxon>Endopterygota</taxon>
        <taxon>Coleoptera</taxon>
        <taxon>Polyphaga</taxon>
        <taxon>Scarabaeiformia</taxon>
        <taxon>Scarabaeidae</taxon>
        <taxon>Rutelinae</taxon>
        <taxon>Popillia</taxon>
    </lineage>
</organism>
<keyword evidence="4 6" id="KW-0472">Membrane</keyword>
<feature type="transmembrane region" description="Helical" evidence="6">
    <location>
        <begin position="238"/>
        <end position="256"/>
    </location>
</feature>
<dbReference type="Proteomes" id="UP001458880">
    <property type="component" value="Unassembled WGS sequence"/>
</dbReference>
<feature type="transmembrane region" description="Helical" evidence="6">
    <location>
        <begin position="407"/>
        <end position="430"/>
    </location>
</feature>
<comment type="caution">
    <text evidence="8">The sequence shown here is derived from an EMBL/GenBank/DDBJ whole genome shotgun (WGS) entry which is preliminary data.</text>
</comment>
<comment type="subcellular location">
    <subcellularLocation>
        <location evidence="1">Membrane</location>
        <topology evidence="1">Multi-pass membrane protein</topology>
    </subcellularLocation>
</comment>
<feature type="domain" description="Major facilitator superfamily (MFS) profile" evidence="7">
    <location>
        <begin position="81"/>
        <end position="495"/>
    </location>
</feature>
<dbReference type="GO" id="GO:0022857">
    <property type="term" value="F:transmembrane transporter activity"/>
    <property type="evidence" value="ECO:0007669"/>
    <property type="project" value="InterPro"/>
</dbReference>
<dbReference type="CDD" id="cd17317">
    <property type="entry name" value="MFS_SLC22"/>
    <property type="match status" value="1"/>
</dbReference>
<keyword evidence="2 6" id="KW-0812">Transmembrane</keyword>
<evidence type="ECO:0000256" key="5">
    <source>
        <dbReference type="SAM" id="MobiDB-lite"/>
    </source>
</evidence>
<evidence type="ECO:0000256" key="3">
    <source>
        <dbReference type="ARBA" id="ARBA00022989"/>
    </source>
</evidence>
<accession>A0AAW1MBW8</accession>
<dbReference type="PANTHER" id="PTHR24064">
    <property type="entry name" value="SOLUTE CARRIER FAMILY 22 MEMBER"/>
    <property type="match status" value="1"/>
</dbReference>
<dbReference type="EMBL" id="JASPKY010000053">
    <property type="protein sequence ID" value="KAK9745019.1"/>
    <property type="molecule type" value="Genomic_DNA"/>
</dbReference>
<dbReference type="Gene3D" id="1.20.1250.20">
    <property type="entry name" value="MFS general substrate transporter like domains"/>
    <property type="match status" value="1"/>
</dbReference>
<feature type="transmembrane region" description="Helical" evidence="6">
    <location>
        <begin position="471"/>
        <end position="490"/>
    </location>
</feature>